<sequence>MRQKADLKEELVSIPNRISLTCDLWTSCNTEGFICLTAHYVDSKWNLQSKIINFQHMPPPHTGFELCKKVFAFLHDWGIEKKIFTITLDNAFANDVLQKTLKSQLALQKELDLIEYKEQVASDIGKSQLDTYLEEAALNLHLTTHMDVLDWCETNSPRFPHLSIMSCDLLSIPVTTVASESVFSIGSHILNKYGNLLSSNCVEAIICTRNWKHGFNEDDDDLFDEDSIVKTTSSKGASNVVDVEENDNE</sequence>
<gene>
    <name evidence="2" type="ORF">D0Y65_055410</name>
</gene>
<dbReference type="GO" id="GO:0008270">
    <property type="term" value="F:zinc ion binding"/>
    <property type="evidence" value="ECO:0007669"/>
    <property type="project" value="UniProtKB-KW"/>
</dbReference>
<organism evidence="2 3">
    <name type="scientific">Glycine soja</name>
    <name type="common">Wild soybean</name>
    <dbReference type="NCBI Taxonomy" id="3848"/>
    <lineage>
        <taxon>Eukaryota</taxon>
        <taxon>Viridiplantae</taxon>
        <taxon>Streptophyta</taxon>
        <taxon>Embryophyta</taxon>
        <taxon>Tracheophyta</taxon>
        <taxon>Spermatophyta</taxon>
        <taxon>Magnoliopsida</taxon>
        <taxon>eudicotyledons</taxon>
        <taxon>Gunneridae</taxon>
        <taxon>Pentapetalae</taxon>
        <taxon>rosids</taxon>
        <taxon>fabids</taxon>
        <taxon>Fabales</taxon>
        <taxon>Fabaceae</taxon>
        <taxon>Papilionoideae</taxon>
        <taxon>50 kb inversion clade</taxon>
        <taxon>NPAAA clade</taxon>
        <taxon>indigoferoid/millettioid clade</taxon>
        <taxon>Phaseoleae</taxon>
        <taxon>Glycine</taxon>
        <taxon>Glycine subgen. Soja</taxon>
    </lineage>
</organism>
<dbReference type="Pfam" id="PF05699">
    <property type="entry name" value="Dimer_Tnp_hAT"/>
    <property type="match status" value="1"/>
</dbReference>
<protein>
    <submittedName>
        <fullName evidence="2">Putative AC transposase</fullName>
    </submittedName>
</protein>
<dbReference type="InterPro" id="IPR052035">
    <property type="entry name" value="ZnF_BED_domain_contain"/>
</dbReference>
<proteinExistence type="predicted"/>
<dbReference type="PANTHER" id="PTHR46481:SF6">
    <property type="entry name" value="ZINC FINGER BED DOMAIN-CONTAINING PROTEIN RICESLEEPER 2-LIKE"/>
    <property type="match status" value="1"/>
</dbReference>
<name>A0A445EXZ9_GLYSO</name>
<keyword evidence="3" id="KW-1185">Reference proteome</keyword>
<dbReference type="InterPro" id="IPR008906">
    <property type="entry name" value="HATC_C_dom"/>
</dbReference>
<dbReference type="GO" id="GO:0046983">
    <property type="term" value="F:protein dimerization activity"/>
    <property type="evidence" value="ECO:0007669"/>
    <property type="project" value="InterPro"/>
</dbReference>
<dbReference type="InterPro" id="IPR012337">
    <property type="entry name" value="RNaseH-like_sf"/>
</dbReference>
<feature type="domain" description="HAT C-terminal dimerisation" evidence="1">
    <location>
        <begin position="129"/>
        <end position="211"/>
    </location>
</feature>
<reference evidence="2 3" key="1">
    <citation type="submission" date="2018-09" db="EMBL/GenBank/DDBJ databases">
        <title>A high-quality reference genome of wild soybean provides a powerful tool to mine soybean genomes.</title>
        <authorList>
            <person name="Xie M."/>
            <person name="Chung C.Y.L."/>
            <person name="Li M.-W."/>
            <person name="Wong F.-L."/>
            <person name="Chan T.-F."/>
            <person name="Lam H.-M."/>
        </authorList>
    </citation>
    <scope>NUCLEOTIDE SEQUENCE [LARGE SCALE GENOMIC DNA]</scope>
    <source>
        <strain evidence="3">cv. W05</strain>
        <tissue evidence="2">Hypocotyl of etiolated seedlings</tissue>
    </source>
</reference>
<evidence type="ECO:0000313" key="2">
    <source>
        <dbReference type="EMBL" id="RZB41225.1"/>
    </source>
</evidence>
<accession>A0A445EXZ9</accession>
<comment type="caution">
    <text evidence="2">The sequence shown here is derived from an EMBL/GenBank/DDBJ whole genome shotgun (WGS) entry which is preliminary data.</text>
</comment>
<dbReference type="Proteomes" id="UP000289340">
    <property type="component" value="Unassembled WGS sequence"/>
</dbReference>
<evidence type="ECO:0000259" key="1">
    <source>
        <dbReference type="Pfam" id="PF05699"/>
    </source>
</evidence>
<dbReference type="PANTHER" id="PTHR46481">
    <property type="entry name" value="ZINC FINGER BED DOMAIN-CONTAINING PROTEIN 4"/>
    <property type="match status" value="1"/>
</dbReference>
<dbReference type="SUPFAM" id="SSF53098">
    <property type="entry name" value="Ribonuclease H-like"/>
    <property type="match status" value="1"/>
</dbReference>
<dbReference type="AlphaFoldDB" id="A0A445EXZ9"/>
<dbReference type="GO" id="GO:0005634">
    <property type="term" value="C:nucleus"/>
    <property type="evidence" value="ECO:0007669"/>
    <property type="project" value="UniProtKB-SubCell"/>
</dbReference>
<evidence type="ECO:0000313" key="3">
    <source>
        <dbReference type="Proteomes" id="UP000289340"/>
    </source>
</evidence>
<dbReference type="EMBL" id="QZWG01001072">
    <property type="protein sequence ID" value="RZB41225.1"/>
    <property type="molecule type" value="Genomic_DNA"/>
</dbReference>